<gene>
    <name evidence="1" type="ORF">NQ176_g7224</name>
</gene>
<evidence type="ECO:0000313" key="1">
    <source>
        <dbReference type="EMBL" id="KAJ2972321.1"/>
    </source>
</evidence>
<sequence>MTSKHFIMENTGIFMRDMNSQDVLDAFPQDPANLTDQNPEYDLFSPQTESNFFANPLDHVSMGWGTISCGNTVAMKEGGNIEMDSFTTSILSSPQCELSTESTPDTVLNGACIGTNAAQEPATKTGNATRTSLAEQANPLRTSDMVMPTNMVSSMAADVHAPAVSSPVPVLGVNSSPRHRIYQFPPNAGPDGQLNFKYLQEHEMPKLTPEMIQRLVETRGADTEVPSHLEHHVYRFNVEQTGYSPGLASQASRHQISRNYQQPQVAGQPQIIPRLQEAQKHQETQQWQNSQEVDNNLKRQNIQEVSQTIHRLQNTQQFQNAQHLQYEQQVERAQKTQSSQQLQNAYQLQQPLGRQTNQSHTGMQHHQKQPQQQMHRASNDPRSQNVLFKQLGQDAQYHHPHQIQVQAQYHQHQLPQQLQAQNLRNFQYPNQLQGAQNAQYTTQFECIPDVPPDMLPLHVPQQGVGNAAGSQPQQTTRAYPPAMQRHGPQLFYTAEGYHSTRPAEPVVQGRQPWLKRTNYIDSVWNMKDIHADYYDTGTMVRPHLKPVPKSEIMLGMSSRDAVKAAMSGAFARGAGWALKMVTENMIKEIRESKTMLGFQPNKKVKAAELDKAMIEQIVSTNPPSIHAAACAEAIAWSYDEFYPGIFQLEGIDGKPRSEEEILKNWEQLRQDMVPNQLKPVIYETTTGLVVMTDKQPSRPPVANIKSNTRMMQGKVQTSFIKLTPFPNNGTAKGNHTVGTRENVGASLEGPQTVAKSQVNKDVDSKATKAKVTKKSEKSAEERKAIRNRESDARIGWILTGEERNWAYDGKSGTTYGCSDGEFRVLDLERLELATERTRMQTENIGKKAFTANTSVAIDDTMSCKTGRPENVNSREAYDEIEAAWQDQNATVHDSALESSAPGQLLVIDAELNKGVADPRPEMLAVGDTNPSLGVLALGDADASHEMPDLGNASLAAGDEHEDPSAEEKSRKRRADLTSLVGVIGQKKARLEDGLKEQPGAGDQMLYSPYEASEFDASS</sequence>
<evidence type="ECO:0000313" key="2">
    <source>
        <dbReference type="Proteomes" id="UP001143910"/>
    </source>
</evidence>
<proteinExistence type="predicted"/>
<dbReference type="EMBL" id="JANJQO010001173">
    <property type="protein sequence ID" value="KAJ2972321.1"/>
    <property type="molecule type" value="Genomic_DNA"/>
</dbReference>
<dbReference type="Proteomes" id="UP001143910">
    <property type="component" value="Unassembled WGS sequence"/>
</dbReference>
<protein>
    <submittedName>
        <fullName evidence="1">Uncharacterized protein</fullName>
    </submittedName>
</protein>
<accession>A0ACC1N126</accession>
<comment type="caution">
    <text evidence="1">The sequence shown here is derived from an EMBL/GenBank/DDBJ whole genome shotgun (WGS) entry which is preliminary data.</text>
</comment>
<organism evidence="1 2">
    <name type="scientific">Zarea fungicola</name>
    <dbReference type="NCBI Taxonomy" id="93591"/>
    <lineage>
        <taxon>Eukaryota</taxon>
        <taxon>Fungi</taxon>
        <taxon>Dikarya</taxon>
        <taxon>Ascomycota</taxon>
        <taxon>Pezizomycotina</taxon>
        <taxon>Sordariomycetes</taxon>
        <taxon>Hypocreomycetidae</taxon>
        <taxon>Hypocreales</taxon>
        <taxon>Cordycipitaceae</taxon>
        <taxon>Zarea</taxon>
    </lineage>
</organism>
<keyword evidence="2" id="KW-1185">Reference proteome</keyword>
<reference evidence="1" key="1">
    <citation type="submission" date="2022-08" db="EMBL/GenBank/DDBJ databases">
        <title>Genome Sequence of Lecanicillium fungicola.</title>
        <authorList>
            <person name="Buettner E."/>
        </authorList>
    </citation>
    <scope>NUCLEOTIDE SEQUENCE</scope>
    <source>
        <strain evidence="1">Babe33</strain>
    </source>
</reference>
<name>A0ACC1N126_9HYPO</name>